<proteinExistence type="predicted"/>
<dbReference type="EMBL" id="JABWDY010014320">
    <property type="protein sequence ID" value="KAF5197720.1"/>
    <property type="molecule type" value="Genomic_DNA"/>
</dbReference>
<keyword evidence="2" id="KW-1185">Reference proteome</keyword>
<reference evidence="1 2" key="1">
    <citation type="submission" date="2020-06" db="EMBL/GenBank/DDBJ databases">
        <title>Transcriptomic and genomic resources for Thalictrum thalictroides and T. hernandezii: Facilitating candidate gene discovery in an emerging model plant lineage.</title>
        <authorList>
            <person name="Arias T."/>
            <person name="Riano-Pachon D.M."/>
            <person name="Di Stilio V.S."/>
        </authorList>
    </citation>
    <scope>NUCLEOTIDE SEQUENCE [LARGE SCALE GENOMIC DNA]</scope>
    <source>
        <strain evidence="2">cv. WT478/WT964</strain>
        <tissue evidence="1">Leaves</tissue>
    </source>
</reference>
<organism evidence="1 2">
    <name type="scientific">Thalictrum thalictroides</name>
    <name type="common">Rue-anemone</name>
    <name type="synonym">Anemone thalictroides</name>
    <dbReference type="NCBI Taxonomy" id="46969"/>
    <lineage>
        <taxon>Eukaryota</taxon>
        <taxon>Viridiplantae</taxon>
        <taxon>Streptophyta</taxon>
        <taxon>Embryophyta</taxon>
        <taxon>Tracheophyta</taxon>
        <taxon>Spermatophyta</taxon>
        <taxon>Magnoliopsida</taxon>
        <taxon>Ranunculales</taxon>
        <taxon>Ranunculaceae</taxon>
        <taxon>Thalictroideae</taxon>
        <taxon>Thalictrum</taxon>
    </lineage>
</organism>
<evidence type="ECO:0000313" key="1">
    <source>
        <dbReference type="EMBL" id="KAF5197720.1"/>
    </source>
</evidence>
<dbReference type="AlphaFoldDB" id="A0A7J6WM90"/>
<sequence length="60" mass="6904">MKTSSSISFLHMLSVKILKEFTGYLIRFHTLDRDIAIKILKHATEFVSELLITKELLAVL</sequence>
<comment type="caution">
    <text evidence="1">The sequence shown here is derived from an EMBL/GenBank/DDBJ whole genome shotgun (WGS) entry which is preliminary data.</text>
</comment>
<dbReference type="Proteomes" id="UP000554482">
    <property type="component" value="Unassembled WGS sequence"/>
</dbReference>
<evidence type="ECO:0000313" key="2">
    <source>
        <dbReference type="Proteomes" id="UP000554482"/>
    </source>
</evidence>
<gene>
    <name evidence="1" type="ORF">FRX31_012693</name>
</gene>
<protein>
    <submittedName>
        <fullName evidence="1">Uncharacterized protein</fullName>
    </submittedName>
</protein>
<accession>A0A7J6WM90</accession>
<name>A0A7J6WM90_THATH</name>